<dbReference type="InterPro" id="IPR052016">
    <property type="entry name" value="Bact_Sigma-Reg"/>
</dbReference>
<keyword evidence="2" id="KW-0812">Transmembrane</keyword>
<accession>A0A6J4MLF4</accession>
<evidence type="ECO:0000256" key="2">
    <source>
        <dbReference type="SAM" id="Phobius"/>
    </source>
</evidence>
<feature type="domain" description="PPM-type phosphatase" evidence="3">
    <location>
        <begin position="118"/>
        <end position="330"/>
    </location>
</feature>
<protein>
    <submittedName>
        <fullName evidence="4">Stage II sporulation protein E</fullName>
    </submittedName>
</protein>
<proteinExistence type="predicted"/>
<organism evidence="4">
    <name type="scientific">uncultured Nocardioidaceae bacterium</name>
    <dbReference type="NCBI Taxonomy" id="253824"/>
    <lineage>
        <taxon>Bacteria</taxon>
        <taxon>Bacillati</taxon>
        <taxon>Actinomycetota</taxon>
        <taxon>Actinomycetes</taxon>
        <taxon>Propionibacteriales</taxon>
        <taxon>Nocardioidaceae</taxon>
        <taxon>environmental samples</taxon>
    </lineage>
</organism>
<evidence type="ECO:0000259" key="3">
    <source>
        <dbReference type="SMART" id="SM00331"/>
    </source>
</evidence>
<evidence type="ECO:0000256" key="1">
    <source>
        <dbReference type="ARBA" id="ARBA00022801"/>
    </source>
</evidence>
<keyword evidence="2" id="KW-0472">Membrane</keyword>
<dbReference type="InterPro" id="IPR001932">
    <property type="entry name" value="PPM-type_phosphatase-like_dom"/>
</dbReference>
<sequence>MLTAVALLIGYGMVGWPEHVTGAALVVPMVLANLMLGPRTLPWLVVFTMSVLVFAVSLTDNLDGRRVTSILVAFLVGLVILVSSFHRSQLGVAGARGESMLVDLRDRISKQTQIPELPDRWYVDAVMRSAGGSSFAGDFFVASQANDGRLLEVAVVDVSGKGEQAGTRSLLLSGAFGGLLGALPAGSFLPAANEYLLRQDWSEGFASAVHLSLDLDTGDFEIRSAGHPPAVQLMAGSGRWVTHEVEGPVLGLIKHAEFHVVAGKLQVGDALLLFTDGLVETPQRDISLGIDKLVGRGERLLNRGFEGGARRIVDDLGSADDDQALLLLHRR</sequence>
<feature type="transmembrane region" description="Helical" evidence="2">
    <location>
        <begin position="70"/>
        <end position="86"/>
    </location>
</feature>
<dbReference type="InterPro" id="IPR036457">
    <property type="entry name" value="PPM-type-like_dom_sf"/>
</dbReference>
<keyword evidence="2" id="KW-1133">Transmembrane helix</keyword>
<dbReference type="SMART" id="SM00331">
    <property type="entry name" value="PP2C_SIG"/>
    <property type="match status" value="1"/>
</dbReference>
<dbReference type="PANTHER" id="PTHR43156">
    <property type="entry name" value="STAGE II SPORULATION PROTEIN E-RELATED"/>
    <property type="match status" value="1"/>
</dbReference>
<name>A0A6J4MLF4_9ACTN</name>
<dbReference type="Pfam" id="PF07228">
    <property type="entry name" value="SpoIIE"/>
    <property type="match status" value="1"/>
</dbReference>
<gene>
    <name evidence="4" type="ORF">AVDCRST_MAG72-2267</name>
</gene>
<reference evidence="4" key="1">
    <citation type="submission" date="2020-02" db="EMBL/GenBank/DDBJ databases">
        <authorList>
            <person name="Meier V. D."/>
        </authorList>
    </citation>
    <scope>NUCLEOTIDE SEQUENCE</scope>
    <source>
        <strain evidence="4">AVDCRST_MAG72</strain>
    </source>
</reference>
<feature type="transmembrane region" description="Helical" evidence="2">
    <location>
        <begin position="41"/>
        <end position="58"/>
    </location>
</feature>
<dbReference type="Gene3D" id="3.60.40.10">
    <property type="entry name" value="PPM-type phosphatase domain"/>
    <property type="match status" value="1"/>
</dbReference>
<keyword evidence="1" id="KW-0378">Hydrolase</keyword>
<dbReference type="PANTHER" id="PTHR43156:SF2">
    <property type="entry name" value="STAGE II SPORULATION PROTEIN E"/>
    <property type="match status" value="1"/>
</dbReference>
<dbReference type="SUPFAM" id="SSF81606">
    <property type="entry name" value="PP2C-like"/>
    <property type="match status" value="1"/>
</dbReference>
<dbReference type="AlphaFoldDB" id="A0A6J4MLF4"/>
<dbReference type="GO" id="GO:0016791">
    <property type="term" value="F:phosphatase activity"/>
    <property type="evidence" value="ECO:0007669"/>
    <property type="project" value="TreeGrafter"/>
</dbReference>
<dbReference type="EMBL" id="CADCUJ010000094">
    <property type="protein sequence ID" value="CAA9361295.1"/>
    <property type="molecule type" value="Genomic_DNA"/>
</dbReference>
<evidence type="ECO:0000313" key="4">
    <source>
        <dbReference type="EMBL" id="CAA9361295.1"/>
    </source>
</evidence>